<accession>A0A914CZD5</accession>
<keyword evidence="2" id="KW-1185">Reference proteome</keyword>
<feature type="signal peptide" evidence="1">
    <location>
        <begin position="1"/>
        <end position="17"/>
    </location>
</feature>
<dbReference type="AlphaFoldDB" id="A0A914CZD5"/>
<reference evidence="3" key="1">
    <citation type="submission" date="2022-11" db="UniProtKB">
        <authorList>
            <consortium name="WormBaseParasite"/>
        </authorList>
    </citation>
    <scope>IDENTIFICATION</scope>
</reference>
<evidence type="ECO:0000313" key="2">
    <source>
        <dbReference type="Proteomes" id="UP000887540"/>
    </source>
</evidence>
<name>A0A914CZD5_9BILA</name>
<evidence type="ECO:0000313" key="3">
    <source>
        <dbReference type="WBParaSite" id="ACRNAN_scaffold16034.g32163.t1"/>
    </source>
</evidence>
<protein>
    <submittedName>
        <fullName evidence="3">Uncharacterized protein</fullName>
    </submittedName>
</protein>
<evidence type="ECO:0000256" key="1">
    <source>
        <dbReference type="SAM" id="SignalP"/>
    </source>
</evidence>
<dbReference type="Proteomes" id="UP000887540">
    <property type="component" value="Unplaced"/>
</dbReference>
<sequence>MLLSILLLTLFVDISISDNVLCNGDYDCYQYCTYPQCGYCHETDHGLGDPVCGCTDCFTSTTVGLMCDSCPSSCGLCRVCQDLPYVSPKTYNCIGAEITFEDGIPMEYCLYKTPMGFDEAEKLCQQDEVWIYYQGHLASISDAFTNAVFLHLKSNPNSESRFRVRIQNPDSESENFN</sequence>
<dbReference type="WBParaSite" id="ACRNAN_scaffold16034.g32163.t1">
    <property type="protein sequence ID" value="ACRNAN_scaffold16034.g32163.t1"/>
    <property type="gene ID" value="ACRNAN_scaffold16034.g32163"/>
</dbReference>
<dbReference type="InterPro" id="IPR016187">
    <property type="entry name" value="CTDL_fold"/>
</dbReference>
<keyword evidence="1" id="KW-0732">Signal</keyword>
<organism evidence="2 3">
    <name type="scientific">Acrobeloides nanus</name>
    <dbReference type="NCBI Taxonomy" id="290746"/>
    <lineage>
        <taxon>Eukaryota</taxon>
        <taxon>Metazoa</taxon>
        <taxon>Ecdysozoa</taxon>
        <taxon>Nematoda</taxon>
        <taxon>Chromadorea</taxon>
        <taxon>Rhabditida</taxon>
        <taxon>Tylenchina</taxon>
        <taxon>Cephalobomorpha</taxon>
        <taxon>Cephaloboidea</taxon>
        <taxon>Cephalobidae</taxon>
        <taxon>Acrobeloides</taxon>
    </lineage>
</organism>
<proteinExistence type="predicted"/>
<feature type="chain" id="PRO_5036872075" evidence="1">
    <location>
        <begin position="18"/>
        <end position="177"/>
    </location>
</feature>
<dbReference type="SUPFAM" id="SSF56436">
    <property type="entry name" value="C-type lectin-like"/>
    <property type="match status" value="1"/>
</dbReference>